<feature type="domain" description="Helicase C-terminal" evidence="1">
    <location>
        <begin position="21"/>
        <end position="130"/>
    </location>
</feature>
<dbReference type="SUPFAM" id="SSF52540">
    <property type="entry name" value="P-loop containing nucleoside triphosphate hydrolases"/>
    <property type="match status" value="1"/>
</dbReference>
<dbReference type="InterPro" id="IPR001650">
    <property type="entry name" value="Helicase_C-like"/>
</dbReference>
<sequence>MPLPPWSLKIKYIEDNDKRSVLLDILASQNKEDLSLTLVFIETKRMADMLSDFVMGNNLPANSIHGDCTQCECELALQTFCTGCTLTMVATAVAARDLDIPNITHVVLNYDLPSDIDDYVHRIWSYWSCR</sequence>
<dbReference type="CDD" id="cd18787">
    <property type="entry name" value="SF2_C_DEAD"/>
    <property type="match status" value="1"/>
</dbReference>
<dbReference type="Gene3D" id="3.40.50.300">
    <property type="entry name" value="P-loop containing nucleotide triphosphate hydrolases"/>
    <property type="match status" value="1"/>
</dbReference>
<accession>A0A0D2P2B0</accession>
<protein>
    <recommendedName>
        <fullName evidence="1">Helicase C-terminal domain-containing protein</fullName>
    </recommendedName>
</protein>
<dbReference type="EMBL" id="KN817547">
    <property type="protein sequence ID" value="KJA22861.1"/>
    <property type="molecule type" value="Genomic_DNA"/>
</dbReference>
<organism evidence="2 3">
    <name type="scientific">Hypholoma sublateritium (strain FD-334 SS-4)</name>
    <dbReference type="NCBI Taxonomy" id="945553"/>
    <lineage>
        <taxon>Eukaryota</taxon>
        <taxon>Fungi</taxon>
        <taxon>Dikarya</taxon>
        <taxon>Basidiomycota</taxon>
        <taxon>Agaricomycotina</taxon>
        <taxon>Agaricomycetes</taxon>
        <taxon>Agaricomycetidae</taxon>
        <taxon>Agaricales</taxon>
        <taxon>Agaricineae</taxon>
        <taxon>Strophariaceae</taxon>
        <taxon>Hypholoma</taxon>
    </lineage>
</organism>
<keyword evidence="3" id="KW-1185">Reference proteome</keyword>
<dbReference type="Proteomes" id="UP000054270">
    <property type="component" value="Unassembled WGS sequence"/>
</dbReference>
<proteinExistence type="predicted"/>
<dbReference type="STRING" id="945553.A0A0D2P2B0"/>
<dbReference type="AlphaFoldDB" id="A0A0D2P2B0"/>
<evidence type="ECO:0000259" key="1">
    <source>
        <dbReference type="PROSITE" id="PS51194"/>
    </source>
</evidence>
<dbReference type="Pfam" id="PF00271">
    <property type="entry name" value="Helicase_C"/>
    <property type="match status" value="1"/>
</dbReference>
<gene>
    <name evidence="2" type="ORF">HYPSUDRAFT_138641</name>
</gene>
<evidence type="ECO:0000313" key="2">
    <source>
        <dbReference type="EMBL" id="KJA22861.1"/>
    </source>
</evidence>
<dbReference type="PANTHER" id="PTHR47958">
    <property type="entry name" value="ATP-DEPENDENT RNA HELICASE DBP3"/>
    <property type="match status" value="1"/>
</dbReference>
<dbReference type="InterPro" id="IPR027417">
    <property type="entry name" value="P-loop_NTPase"/>
</dbReference>
<dbReference type="PROSITE" id="PS51194">
    <property type="entry name" value="HELICASE_CTER"/>
    <property type="match status" value="1"/>
</dbReference>
<name>A0A0D2P2B0_HYPSF</name>
<dbReference type="OrthoDB" id="196131at2759"/>
<dbReference type="SMART" id="SM00490">
    <property type="entry name" value="HELICc"/>
    <property type="match status" value="1"/>
</dbReference>
<evidence type="ECO:0000313" key="3">
    <source>
        <dbReference type="Proteomes" id="UP000054270"/>
    </source>
</evidence>
<reference evidence="3" key="1">
    <citation type="submission" date="2014-04" db="EMBL/GenBank/DDBJ databases">
        <title>Evolutionary Origins and Diversification of the Mycorrhizal Mutualists.</title>
        <authorList>
            <consortium name="DOE Joint Genome Institute"/>
            <consortium name="Mycorrhizal Genomics Consortium"/>
            <person name="Kohler A."/>
            <person name="Kuo A."/>
            <person name="Nagy L.G."/>
            <person name="Floudas D."/>
            <person name="Copeland A."/>
            <person name="Barry K.W."/>
            <person name="Cichocki N."/>
            <person name="Veneault-Fourrey C."/>
            <person name="LaButti K."/>
            <person name="Lindquist E.A."/>
            <person name="Lipzen A."/>
            <person name="Lundell T."/>
            <person name="Morin E."/>
            <person name="Murat C."/>
            <person name="Riley R."/>
            <person name="Ohm R."/>
            <person name="Sun H."/>
            <person name="Tunlid A."/>
            <person name="Henrissat B."/>
            <person name="Grigoriev I.V."/>
            <person name="Hibbett D.S."/>
            <person name="Martin F."/>
        </authorList>
    </citation>
    <scope>NUCLEOTIDE SEQUENCE [LARGE SCALE GENOMIC DNA]</scope>
    <source>
        <strain evidence="3">FD-334 SS-4</strain>
    </source>
</reference>